<evidence type="ECO:0000313" key="2">
    <source>
        <dbReference type="Proteomes" id="UP001412239"/>
    </source>
</evidence>
<protein>
    <submittedName>
        <fullName evidence="1">Uncharacterized protein</fullName>
    </submittedName>
</protein>
<sequence length="117" mass="12770">MLFTRALKSVRGSEANAMALSTGYPDPHTQDIIALAIQLGQCHFPGINELQFLGEAPLEPMECLFVFSRARENPDYKNKHHPPEVAAGKIIYTAALSGGRAAPKGTIVYCTLRVRCV</sequence>
<proteinExistence type="predicted"/>
<gene>
    <name evidence="1" type="ORF">GSTUAT00002525001</name>
</gene>
<name>A0A292Q0E1_9PEZI</name>
<dbReference type="Proteomes" id="UP001412239">
    <property type="component" value="Unassembled WGS sequence"/>
</dbReference>
<evidence type="ECO:0000313" key="1">
    <source>
        <dbReference type="EMBL" id="CUS13286.1"/>
    </source>
</evidence>
<dbReference type="EMBL" id="LN890974">
    <property type="protein sequence ID" value="CUS13286.1"/>
    <property type="molecule type" value="Genomic_DNA"/>
</dbReference>
<organism evidence="1 2">
    <name type="scientific">Tuber aestivum</name>
    <name type="common">summer truffle</name>
    <dbReference type="NCBI Taxonomy" id="59557"/>
    <lineage>
        <taxon>Eukaryota</taxon>
        <taxon>Fungi</taxon>
        <taxon>Dikarya</taxon>
        <taxon>Ascomycota</taxon>
        <taxon>Pezizomycotina</taxon>
        <taxon>Pezizomycetes</taxon>
        <taxon>Pezizales</taxon>
        <taxon>Tuberaceae</taxon>
        <taxon>Tuber</taxon>
    </lineage>
</organism>
<accession>A0A292Q0E1</accession>
<dbReference type="AlphaFoldDB" id="A0A292Q0E1"/>
<reference evidence="1" key="1">
    <citation type="submission" date="2015-10" db="EMBL/GenBank/DDBJ databases">
        <authorList>
            <person name="Regsiter A."/>
            <person name="william w."/>
        </authorList>
    </citation>
    <scope>NUCLEOTIDE SEQUENCE</scope>
    <source>
        <strain evidence="1">Montdore</strain>
    </source>
</reference>
<keyword evidence="2" id="KW-1185">Reference proteome</keyword>